<keyword evidence="4 6" id="KW-0067">ATP-binding</keyword>
<protein>
    <submittedName>
        <fullName evidence="6">NitT/TauT family transport system ATP-binding protein</fullName>
    </submittedName>
</protein>
<dbReference type="GO" id="GO:0005524">
    <property type="term" value="F:ATP binding"/>
    <property type="evidence" value="ECO:0007669"/>
    <property type="project" value="UniProtKB-KW"/>
</dbReference>
<evidence type="ECO:0000256" key="2">
    <source>
        <dbReference type="ARBA" id="ARBA00022448"/>
    </source>
</evidence>
<dbReference type="CDD" id="cd03293">
    <property type="entry name" value="ABC_NrtD_SsuB_transporters"/>
    <property type="match status" value="1"/>
</dbReference>
<accession>A0A7W9VWV0</accession>
<evidence type="ECO:0000256" key="4">
    <source>
        <dbReference type="ARBA" id="ARBA00022840"/>
    </source>
</evidence>
<dbReference type="Proteomes" id="UP000533306">
    <property type="component" value="Unassembled WGS sequence"/>
</dbReference>
<comment type="caution">
    <text evidence="6">The sequence shown here is derived from an EMBL/GenBank/DDBJ whole genome shotgun (WGS) entry which is preliminary data.</text>
</comment>
<dbReference type="InterPro" id="IPR003439">
    <property type="entry name" value="ABC_transporter-like_ATP-bd"/>
</dbReference>
<dbReference type="GO" id="GO:0016887">
    <property type="term" value="F:ATP hydrolysis activity"/>
    <property type="evidence" value="ECO:0007669"/>
    <property type="project" value="InterPro"/>
</dbReference>
<dbReference type="PROSITE" id="PS00211">
    <property type="entry name" value="ABC_TRANSPORTER_1"/>
    <property type="match status" value="1"/>
</dbReference>
<dbReference type="InterPro" id="IPR017871">
    <property type="entry name" value="ABC_transporter-like_CS"/>
</dbReference>
<evidence type="ECO:0000313" key="7">
    <source>
        <dbReference type="Proteomes" id="UP000533306"/>
    </source>
</evidence>
<dbReference type="InterPro" id="IPR050166">
    <property type="entry name" value="ABC_transporter_ATP-bind"/>
</dbReference>
<dbReference type="Gene3D" id="3.40.50.300">
    <property type="entry name" value="P-loop containing nucleotide triphosphate hydrolases"/>
    <property type="match status" value="1"/>
</dbReference>
<dbReference type="InterPro" id="IPR027417">
    <property type="entry name" value="P-loop_NTPase"/>
</dbReference>
<dbReference type="PANTHER" id="PTHR42788">
    <property type="entry name" value="TAURINE IMPORT ATP-BINDING PROTEIN-RELATED"/>
    <property type="match status" value="1"/>
</dbReference>
<evidence type="ECO:0000256" key="3">
    <source>
        <dbReference type="ARBA" id="ARBA00022741"/>
    </source>
</evidence>
<reference evidence="6 7" key="1">
    <citation type="submission" date="2020-08" db="EMBL/GenBank/DDBJ databases">
        <title>Genomic Encyclopedia of Type Strains, Phase IV (KMG-IV): sequencing the most valuable type-strain genomes for metagenomic binning, comparative biology and taxonomic classification.</title>
        <authorList>
            <person name="Goeker M."/>
        </authorList>
    </citation>
    <scope>NUCLEOTIDE SEQUENCE [LARGE SCALE GENOMIC DNA]</scope>
    <source>
        <strain evidence="6 7">DSM 11099</strain>
    </source>
</reference>
<evidence type="ECO:0000313" key="6">
    <source>
        <dbReference type="EMBL" id="MBB6014116.1"/>
    </source>
</evidence>
<sequence>MIEIRGLNKVYDTRDGEPIIALKDINFDIEQGEFVTVVGPSGCGKTTMLKILAGIMRKTSGEILVRGTPIDGPNRQIGVVFQEPLLLPWRNIIQNVMVPIEIQGRSKAEYGPVAAELLRLVGLTGFDKKYPNELSGGMQQRVGIARALVHDPAFLLMDEPFGALDAMTREQMNLELLRIWHERQKTVLLVTHSIAEAVFLADRIVVMSPRPGRIAEVIEVDLPRPRTLAMINSDAFGTYVARVRKHFGAEGLDG</sequence>
<evidence type="ECO:0000259" key="5">
    <source>
        <dbReference type="PROSITE" id="PS50893"/>
    </source>
</evidence>
<feature type="domain" description="ABC transporter" evidence="5">
    <location>
        <begin position="2"/>
        <end position="234"/>
    </location>
</feature>
<dbReference type="SUPFAM" id="SSF52540">
    <property type="entry name" value="P-loop containing nucleoside triphosphate hydrolases"/>
    <property type="match status" value="1"/>
</dbReference>
<keyword evidence="2" id="KW-0813">Transport</keyword>
<organism evidence="6 7">
    <name type="scientific">Aquamicrobium lusatiense</name>
    <dbReference type="NCBI Taxonomy" id="89772"/>
    <lineage>
        <taxon>Bacteria</taxon>
        <taxon>Pseudomonadati</taxon>
        <taxon>Pseudomonadota</taxon>
        <taxon>Alphaproteobacteria</taxon>
        <taxon>Hyphomicrobiales</taxon>
        <taxon>Phyllobacteriaceae</taxon>
        <taxon>Aquamicrobium</taxon>
    </lineage>
</organism>
<comment type="similarity">
    <text evidence="1">Belongs to the ABC transporter superfamily.</text>
</comment>
<keyword evidence="7" id="KW-1185">Reference proteome</keyword>
<name>A0A7W9VWV0_9HYPH</name>
<dbReference type="PROSITE" id="PS50893">
    <property type="entry name" value="ABC_TRANSPORTER_2"/>
    <property type="match status" value="1"/>
</dbReference>
<keyword evidence="3" id="KW-0547">Nucleotide-binding</keyword>
<evidence type="ECO:0000256" key="1">
    <source>
        <dbReference type="ARBA" id="ARBA00005417"/>
    </source>
</evidence>
<dbReference type="Pfam" id="PF00005">
    <property type="entry name" value="ABC_tran"/>
    <property type="match status" value="1"/>
</dbReference>
<dbReference type="EMBL" id="JACHEU010000004">
    <property type="protein sequence ID" value="MBB6014116.1"/>
    <property type="molecule type" value="Genomic_DNA"/>
</dbReference>
<gene>
    <name evidence="6" type="ORF">HNR59_003510</name>
</gene>
<dbReference type="AlphaFoldDB" id="A0A7W9VWV0"/>
<dbReference type="SMART" id="SM00382">
    <property type="entry name" value="AAA"/>
    <property type="match status" value="1"/>
</dbReference>
<dbReference type="RefSeq" id="WP_183832301.1">
    <property type="nucleotide sequence ID" value="NZ_JACHEU010000004.1"/>
</dbReference>
<dbReference type="PANTHER" id="PTHR42788:SF13">
    <property type="entry name" value="ALIPHATIC SULFONATES IMPORT ATP-BINDING PROTEIN SSUB"/>
    <property type="match status" value="1"/>
</dbReference>
<dbReference type="InterPro" id="IPR003593">
    <property type="entry name" value="AAA+_ATPase"/>
</dbReference>
<proteinExistence type="inferred from homology"/>